<comment type="caution">
    <text evidence="3">The sequence shown here is derived from an EMBL/GenBank/DDBJ whole genome shotgun (WGS) entry which is preliminary data.</text>
</comment>
<feature type="compositionally biased region" description="Pro residues" evidence="1">
    <location>
        <begin position="34"/>
        <end position="56"/>
    </location>
</feature>
<keyword evidence="2" id="KW-0472">Membrane</keyword>
<dbReference type="Proteomes" id="UP000647860">
    <property type="component" value="Unassembled WGS sequence"/>
</dbReference>
<evidence type="ECO:0000256" key="1">
    <source>
        <dbReference type="SAM" id="MobiDB-lite"/>
    </source>
</evidence>
<accession>A0ABQ4I7J3</accession>
<keyword evidence="2" id="KW-1133">Transmembrane helix</keyword>
<evidence type="ECO:0000256" key="2">
    <source>
        <dbReference type="SAM" id="Phobius"/>
    </source>
</evidence>
<organism evidence="3 4">
    <name type="scientific">Micromonospora gifhornensis</name>
    <dbReference type="NCBI Taxonomy" id="84594"/>
    <lineage>
        <taxon>Bacteria</taxon>
        <taxon>Bacillati</taxon>
        <taxon>Actinomycetota</taxon>
        <taxon>Actinomycetes</taxon>
        <taxon>Micromonosporales</taxon>
        <taxon>Micromonosporaceae</taxon>
        <taxon>Micromonospora</taxon>
    </lineage>
</organism>
<evidence type="ECO:0008006" key="5">
    <source>
        <dbReference type="Google" id="ProtNLM"/>
    </source>
</evidence>
<keyword evidence="2" id="KW-0812">Transmembrane</keyword>
<gene>
    <name evidence="3" type="ORF">Vgi01_05430</name>
</gene>
<reference evidence="3 4" key="1">
    <citation type="submission" date="2021-01" db="EMBL/GenBank/DDBJ databases">
        <title>Whole genome shotgun sequence of Verrucosispora gifhornensis NBRC 16317.</title>
        <authorList>
            <person name="Komaki H."/>
            <person name="Tamura T."/>
        </authorList>
    </citation>
    <scope>NUCLEOTIDE SEQUENCE [LARGE SCALE GENOMIC DNA]</scope>
    <source>
        <strain evidence="3 4">NBRC 16317</strain>
    </source>
</reference>
<sequence length="118" mass="12347">MVASDGVTTSRPGPTSDEPWRRPESDDGATSGEPTPPRPTPGGGPVGYPGPPPTVAPPTGWRPPVHLRVNPPRQLPPQDMTALDAQEQRAQRVTWGVGAVAGVVLVALVCLLCTRALF</sequence>
<evidence type="ECO:0000313" key="4">
    <source>
        <dbReference type="Proteomes" id="UP000647860"/>
    </source>
</evidence>
<feature type="transmembrane region" description="Helical" evidence="2">
    <location>
        <begin position="93"/>
        <end position="117"/>
    </location>
</feature>
<evidence type="ECO:0000313" key="3">
    <source>
        <dbReference type="EMBL" id="GIJ13859.1"/>
    </source>
</evidence>
<name>A0ABQ4I7J3_9ACTN</name>
<keyword evidence="4" id="KW-1185">Reference proteome</keyword>
<feature type="compositionally biased region" description="Polar residues" evidence="1">
    <location>
        <begin position="1"/>
        <end position="13"/>
    </location>
</feature>
<proteinExistence type="predicted"/>
<dbReference type="EMBL" id="BOPA01000005">
    <property type="protein sequence ID" value="GIJ13859.1"/>
    <property type="molecule type" value="Genomic_DNA"/>
</dbReference>
<feature type="region of interest" description="Disordered" evidence="1">
    <location>
        <begin position="1"/>
        <end position="78"/>
    </location>
</feature>
<protein>
    <recommendedName>
        <fullName evidence="5">Translation initiation factor 2</fullName>
    </recommendedName>
</protein>